<evidence type="ECO:0000313" key="5">
    <source>
        <dbReference type="Proteomes" id="UP000219338"/>
    </source>
</evidence>
<dbReference type="AlphaFoldDB" id="A0A284RJF1"/>
<name>A0A284RJF1_ARMOS</name>
<reference evidence="5" key="1">
    <citation type="journal article" date="2017" name="Nat. Ecol. Evol.">
        <title>Genome expansion and lineage-specific genetic innovations in the forest pathogenic fungi Armillaria.</title>
        <authorList>
            <person name="Sipos G."/>
            <person name="Prasanna A.N."/>
            <person name="Walter M.C."/>
            <person name="O'Connor E."/>
            <person name="Balint B."/>
            <person name="Krizsan K."/>
            <person name="Kiss B."/>
            <person name="Hess J."/>
            <person name="Varga T."/>
            <person name="Slot J."/>
            <person name="Riley R."/>
            <person name="Boka B."/>
            <person name="Rigling D."/>
            <person name="Barry K."/>
            <person name="Lee J."/>
            <person name="Mihaltcheva S."/>
            <person name="LaButti K."/>
            <person name="Lipzen A."/>
            <person name="Waldron R."/>
            <person name="Moloney N.M."/>
            <person name="Sperisen C."/>
            <person name="Kredics L."/>
            <person name="Vagvoelgyi C."/>
            <person name="Patrignani A."/>
            <person name="Fitzpatrick D."/>
            <person name="Nagy I."/>
            <person name="Doyle S."/>
            <person name="Anderson J.B."/>
            <person name="Grigoriev I.V."/>
            <person name="Gueldener U."/>
            <person name="Muensterkoetter M."/>
            <person name="Nagy L.G."/>
        </authorList>
    </citation>
    <scope>NUCLEOTIDE SEQUENCE [LARGE SCALE GENOMIC DNA]</scope>
    <source>
        <strain evidence="5">C18/9</strain>
    </source>
</reference>
<keyword evidence="2" id="KW-0812">Transmembrane</keyword>
<feature type="transmembrane region" description="Helical" evidence="2">
    <location>
        <begin position="290"/>
        <end position="308"/>
    </location>
</feature>
<dbReference type="Proteomes" id="UP000219338">
    <property type="component" value="Unassembled WGS sequence"/>
</dbReference>
<dbReference type="EMBL" id="FUEG01000009">
    <property type="protein sequence ID" value="SJL08901.1"/>
    <property type="molecule type" value="Genomic_DNA"/>
</dbReference>
<evidence type="ECO:0000313" key="4">
    <source>
        <dbReference type="EMBL" id="SJL08901.1"/>
    </source>
</evidence>
<keyword evidence="2" id="KW-0472">Membrane</keyword>
<protein>
    <recommendedName>
        <fullName evidence="3">DUF6535 domain-containing protein</fullName>
    </recommendedName>
</protein>
<feature type="transmembrane region" description="Helical" evidence="2">
    <location>
        <begin position="232"/>
        <end position="255"/>
    </location>
</feature>
<evidence type="ECO:0000259" key="3">
    <source>
        <dbReference type="Pfam" id="PF20153"/>
    </source>
</evidence>
<keyword evidence="5" id="KW-1185">Reference proteome</keyword>
<feature type="transmembrane region" description="Helical" evidence="2">
    <location>
        <begin position="261"/>
        <end position="283"/>
    </location>
</feature>
<organism evidence="4 5">
    <name type="scientific">Armillaria ostoyae</name>
    <name type="common">Armillaria root rot fungus</name>
    <dbReference type="NCBI Taxonomy" id="47428"/>
    <lineage>
        <taxon>Eukaryota</taxon>
        <taxon>Fungi</taxon>
        <taxon>Dikarya</taxon>
        <taxon>Basidiomycota</taxon>
        <taxon>Agaricomycotina</taxon>
        <taxon>Agaricomycetes</taxon>
        <taxon>Agaricomycetidae</taxon>
        <taxon>Agaricales</taxon>
        <taxon>Marasmiineae</taxon>
        <taxon>Physalacriaceae</taxon>
        <taxon>Armillaria</taxon>
    </lineage>
</organism>
<feature type="region of interest" description="Disordered" evidence="1">
    <location>
        <begin position="1"/>
        <end position="35"/>
    </location>
</feature>
<keyword evidence="2" id="KW-1133">Transmembrane helix</keyword>
<accession>A0A284RJF1</accession>
<evidence type="ECO:0000256" key="2">
    <source>
        <dbReference type="SAM" id="Phobius"/>
    </source>
</evidence>
<dbReference type="InterPro" id="IPR045338">
    <property type="entry name" value="DUF6535"/>
</dbReference>
<feature type="transmembrane region" description="Helical" evidence="2">
    <location>
        <begin position="171"/>
        <end position="193"/>
    </location>
</feature>
<dbReference type="Pfam" id="PF20153">
    <property type="entry name" value="DUF6535"/>
    <property type="match status" value="1"/>
</dbReference>
<dbReference type="OrthoDB" id="3219854at2759"/>
<feature type="domain" description="DUF6535" evidence="3">
    <location>
        <begin position="79"/>
        <end position="256"/>
    </location>
</feature>
<sequence>MENQPQPNLEAGPAVAEQPDDAQEKPASIGMSRGHWRPGTIFGIHKGEAGMRGSGSIDYTKCYSKDFFSKEMSSNGRFWLTYLDEALIFDEEMVEIYNDDINVHLVFAGLFSAVVSTFIIQSAQNLQPDYTAVSVSLLAQLIGNQQTTSNIPIPLSPSYLTTSFSPSSTDIWVNSLWFTSLTLSLITVLVAVLTKQWLHQYISVISETSPPNQGRTRQCRYMGLEKWQVPMIIGFLPILLHISLFLFFLGLWVYLFALHAVIAYTVASLSGIVFVAYIICLFLPLVCYNCLYKILLTDWMFHAIYGIIPRFIHRKDLPRTAREAERLNARDAIDTAAISWLHSTSSNPSAQQIALEAALPIYLDSQARGNAESIIDEIFKCHTGETRSSPAASELSQKFHKNTTSSLLMIFDVPNTVLPKGIWTCLLNYEEWEVSPRTESASSATQLAAKLMEAWQKGLTSSPSNSVEARPLQDYLSSPNTKVTSALLNGLSIMTRSLFGPSSPGMLIDVMRMFGDQLHDKTNPQNDDHLVCGISDTIDVIDLRVMQDCRAMQDLRNRLQDLLQDLPQDLQDLQDLWQGLRDDLQGLPRHLLQDYVPGDWVRDLARDLGAQDLQLRTCAQNAFLISSSCKFPKAEKPETHLALLKILCCSGRYAFTFTDLHLQPEIFFTNAIQCFLSNQSEPAHLQHELDVVERILGPFFNQEYITDRDHTSVRFLGPFELKDHGILLKIFEEEGGLQALDRNFMVMLAQSATPKELAPSTDFAHLVTNQMIETNTFDPLHLSDSAQESPFTDNLSVLIRLLLYNPSGLLMIGHLLKTLYQSNTVPQSMWKEFVEQLRPWMADKREELGCLHDIEDIHPELLLEKADVPLELLADPRSTR</sequence>
<proteinExistence type="predicted"/>
<evidence type="ECO:0000256" key="1">
    <source>
        <dbReference type="SAM" id="MobiDB-lite"/>
    </source>
</evidence>
<gene>
    <name evidence="4" type="ORF">ARMOST_12275</name>
</gene>
<feature type="transmembrane region" description="Helical" evidence="2">
    <location>
        <begin position="101"/>
        <end position="120"/>
    </location>
</feature>